<evidence type="ECO:0000313" key="7">
    <source>
        <dbReference type="Proteomes" id="UP000184546"/>
    </source>
</evidence>
<dbReference type="PANTHER" id="PTHR14742:SF0">
    <property type="entry name" value="RIBONUCLEASE P PROTEIN SUBUNIT P21"/>
    <property type="match status" value="1"/>
</dbReference>
<dbReference type="GeneID" id="30977164"/>
<dbReference type="Proteomes" id="UP000184546">
    <property type="component" value="Unassembled WGS sequence"/>
</dbReference>
<evidence type="ECO:0000256" key="2">
    <source>
        <dbReference type="ARBA" id="ARBA00022723"/>
    </source>
</evidence>
<name>A0A1L9X0U8_ASPA1</name>
<gene>
    <name evidence="6" type="ORF">ASPACDRAFT_58452</name>
</gene>
<dbReference type="GO" id="GO:0046872">
    <property type="term" value="F:metal ion binding"/>
    <property type="evidence" value="ECO:0007669"/>
    <property type="project" value="UniProtKB-KW"/>
</dbReference>
<dbReference type="VEuPathDB" id="FungiDB:ASPACDRAFT_58452"/>
<dbReference type="GO" id="GO:0005655">
    <property type="term" value="C:nucleolar ribonuclease P complex"/>
    <property type="evidence" value="ECO:0007669"/>
    <property type="project" value="TreeGrafter"/>
</dbReference>
<evidence type="ECO:0000313" key="6">
    <source>
        <dbReference type="EMBL" id="OJK02071.1"/>
    </source>
</evidence>
<dbReference type="Gene3D" id="6.20.50.20">
    <property type="match status" value="1"/>
</dbReference>
<accession>A0A1L9X0U8</accession>
<feature type="region of interest" description="Disordered" evidence="5">
    <location>
        <begin position="162"/>
        <end position="194"/>
    </location>
</feature>
<dbReference type="GO" id="GO:0008033">
    <property type="term" value="P:tRNA processing"/>
    <property type="evidence" value="ECO:0007669"/>
    <property type="project" value="UniProtKB-KW"/>
</dbReference>
<keyword evidence="2" id="KW-0479">Metal-binding</keyword>
<dbReference type="STRING" id="690307.A0A1L9X0U8"/>
<keyword evidence="1" id="KW-0819">tRNA processing</keyword>
<evidence type="ECO:0000256" key="5">
    <source>
        <dbReference type="SAM" id="MobiDB-lite"/>
    </source>
</evidence>
<comment type="similarity">
    <text evidence="4">Belongs to the eukaryotic/archaeal RNase P protein component 4 family.</text>
</comment>
<evidence type="ECO:0000256" key="4">
    <source>
        <dbReference type="ARBA" id="ARBA00038402"/>
    </source>
</evidence>
<feature type="compositionally biased region" description="Basic and acidic residues" evidence="5">
    <location>
        <begin position="162"/>
        <end position="188"/>
    </location>
</feature>
<dbReference type="InterPro" id="IPR007175">
    <property type="entry name" value="Rpr2/Snm1/Rpp21"/>
</dbReference>
<reference evidence="7" key="1">
    <citation type="journal article" date="2017" name="Genome Biol.">
        <title>Comparative genomics reveals high biological diversity and specific adaptations in the industrially and medically important fungal genus Aspergillus.</title>
        <authorList>
            <person name="de Vries R.P."/>
            <person name="Riley R."/>
            <person name="Wiebenga A."/>
            <person name="Aguilar-Osorio G."/>
            <person name="Amillis S."/>
            <person name="Uchima C.A."/>
            <person name="Anderluh G."/>
            <person name="Asadollahi M."/>
            <person name="Askin M."/>
            <person name="Barry K."/>
            <person name="Battaglia E."/>
            <person name="Bayram O."/>
            <person name="Benocci T."/>
            <person name="Braus-Stromeyer S.A."/>
            <person name="Caldana C."/>
            <person name="Canovas D."/>
            <person name="Cerqueira G.C."/>
            <person name="Chen F."/>
            <person name="Chen W."/>
            <person name="Choi C."/>
            <person name="Clum A."/>
            <person name="Dos Santos R.A."/>
            <person name="Damasio A.R."/>
            <person name="Diallinas G."/>
            <person name="Emri T."/>
            <person name="Fekete E."/>
            <person name="Flipphi M."/>
            <person name="Freyberg S."/>
            <person name="Gallo A."/>
            <person name="Gournas C."/>
            <person name="Habgood R."/>
            <person name="Hainaut M."/>
            <person name="Harispe M.L."/>
            <person name="Henrissat B."/>
            <person name="Hilden K.S."/>
            <person name="Hope R."/>
            <person name="Hossain A."/>
            <person name="Karabika E."/>
            <person name="Karaffa L."/>
            <person name="Karanyi Z."/>
            <person name="Krasevec N."/>
            <person name="Kuo A."/>
            <person name="Kusch H."/>
            <person name="LaButti K."/>
            <person name="Lagendijk E.L."/>
            <person name="Lapidus A."/>
            <person name="Levasseur A."/>
            <person name="Lindquist E."/>
            <person name="Lipzen A."/>
            <person name="Logrieco A.F."/>
            <person name="MacCabe A."/>
            <person name="Maekelae M.R."/>
            <person name="Malavazi I."/>
            <person name="Melin P."/>
            <person name="Meyer V."/>
            <person name="Mielnichuk N."/>
            <person name="Miskei M."/>
            <person name="Molnar A.P."/>
            <person name="Mule G."/>
            <person name="Ngan C.Y."/>
            <person name="Orejas M."/>
            <person name="Orosz E."/>
            <person name="Ouedraogo J.P."/>
            <person name="Overkamp K.M."/>
            <person name="Park H.-S."/>
            <person name="Perrone G."/>
            <person name="Piumi F."/>
            <person name="Punt P.J."/>
            <person name="Ram A.F."/>
            <person name="Ramon A."/>
            <person name="Rauscher S."/>
            <person name="Record E."/>
            <person name="Riano-Pachon D.M."/>
            <person name="Robert V."/>
            <person name="Roehrig J."/>
            <person name="Ruller R."/>
            <person name="Salamov A."/>
            <person name="Salih N.S."/>
            <person name="Samson R.A."/>
            <person name="Sandor E."/>
            <person name="Sanguinetti M."/>
            <person name="Schuetze T."/>
            <person name="Sepcic K."/>
            <person name="Shelest E."/>
            <person name="Sherlock G."/>
            <person name="Sophianopoulou V."/>
            <person name="Squina F.M."/>
            <person name="Sun H."/>
            <person name="Susca A."/>
            <person name="Todd R.B."/>
            <person name="Tsang A."/>
            <person name="Unkles S.E."/>
            <person name="van de Wiele N."/>
            <person name="van Rossen-Uffink D."/>
            <person name="Oliveira J.V."/>
            <person name="Vesth T.C."/>
            <person name="Visser J."/>
            <person name="Yu J.-H."/>
            <person name="Zhou M."/>
            <person name="Andersen M.R."/>
            <person name="Archer D.B."/>
            <person name="Baker S.E."/>
            <person name="Benoit I."/>
            <person name="Brakhage A.A."/>
            <person name="Braus G.H."/>
            <person name="Fischer R."/>
            <person name="Frisvad J.C."/>
            <person name="Goldman G.H."/>
            <person name="Houbraken J."/>
            <person name="Oakley B."/>
            <person name="Pocsi I."/>
            <person name="Scazzocchio C."/>
            <person name="Seiboth B."/>
            <person name="vanKuyk P.A."/>
            <person name="Wortman J."/>
            <person name="Dyer P.S."/>
            <person name="Grigoriev I.V."/>
        </authorList>
    </citation>
    <scope>NUCLEOTIDE SEQUENCE [LARGE SCALE GENOMIC DNA]</scope>
    <source>
        <strain evidence="7">ATCC 16872 / CBS 172.66 / WB 5094</strain>
    </source>
</reference>
<dbReference type="Pfam" id="PF04032">
    <property type="entry name" value="Rpr2"/>
    <property type="match status" value="1"/>
</dbReference>
<evidence type="ECO:0008006" key="8">
    <source>
        <dbReference type="Google" id="ProtNLM"/>
    </source>
</evidence>
<dbReference type="OrthoDB" id="128536at2759"/>
<feature type="region of interest" description="Disordered" evidence="5">
    <location>
        <begin position="39"/>
        <end position="58"/>
    </location>
</feature>
<evidence type="ECO:0000256" key="3">
    <source>
        <dbReference type="ARBA" id="ARBA00022833"/>
    </source>
</evidence>
<keyword evidence="7" id="KW-1185">Reference proteome</keyword>
<organism evidence="6 7">
    <name type="scientific">Aspergillus aculeatus (strain ATCC 16872 / CBS 172.66 / WB 5094)</name>
    <dbReference type="NCBI Taxonomy" id="690307"/>
    <lineage>
        <taxon>Eukaryota</taxon>
        <taxon>Fungi</taxon>
        <taxon>Dikarya</taxon>
        <taxon>Ascomycota</taxon>
        <taxon>Pezizomycotina</taxon>
        <taxon>Eurotiomycetes</taxon>
        <taxon>Eurotiomycetidae</taxon>
        <taxon>Eurotiales</taxon>
        <taxon>Aspergillaceae</taxon>
        <taxon>Aspergillus</taxon>
        <taxon>Aspergillus subgen. Circumdati</taxon>
    </lineage>
</organism>
<keyword evidence="3" id="KW-0862">Zinc</keyword>
<sequence length="194" mass="21512">MVKGKSKGKKDSAGGVNSHIRARIDYLYKAATFLQAQSSARHVGDSTDETEDQKPSVSTRIVPLISPSAGSVSETTALDGQNAATGQLPQLSRNYLSQMRGVSLKTQLRLPVDMKRSFCKRCDTLLLPGVTCTREMRNPSRGRRKPWAELLVIRCSTCGSEKRFPQTEKRSKKLTDRRQEQGQEKQDNQNDAGS</sequence>
<dbReference type="EMBL" id="KV878973">
    <property type="protein sequence ID" value="OJK02071.1"/>
    <property type="molecule type" value="Genomic_DNA"/>
</dbReference>
<dbReference type="AlphaFoldDB" id="A0A1L9X0U8"/>
<proteinExistence type="inferred from homology"/>
<evidence type="ECO:0000256" key="1">
    <source>
        <dbReference type="ARBA" id="ARBA00022694"/>
    </source>
</evidence>
<protein>
    <recommendedName>
        <fullName evidence="8">Rpr2-domain-containing protein</fullName>
    </recommendedName>
</protein>
<dbReference type="RefSeq" id="XP_020058410.1">
    <property type="nucleotide sequence ID" value="XM_020203350.1"/>
</dbReference>
<dbReference type="PANTHER" id="PTHR14742">
    <property type="entry name" value="RIBONUCLEASE P SUBUNIT P21"/>
    <property type="match status" value="1"/>
</dbReference>
<dbReference type="OMA" id="HIRARLD"/>